<feature type="non-terminal residue" evidence="1">
    <location>
        <position position="1"/>
    </location>
</feature>
<protein>
    <submittedName>
        <fullName evidence="1">Uncharacterized protein</fullName>
    </submittedName>
</protein>
<dbReference type="AlphaFoldDB" id="A0A0F8ZTF1"/>
<accession>A0A0F8ZTF1</accession>
<evidence type="ECO:0000313" key="1">
    <source>
        <dbReference type="EMBL" id="KKK97147.1"/>
    </source>
</evidence>
<sequence length="91" mass="10130">IVHAAYAEWGEHHNTCDVCGQHDWYLPGGVLLHVSPLSADGVIRLSRNGHAEEVTYRRGFDLSVLCSEGAELFEQWLLRAMNTSMSMGRSS</sequence>
<reference evidence="1" key="1">
    <citation type="journal article" date="2015" name="Nature">
        <title>Complex archaea that bridge the gap between prokaryotes and eukaryotes.</title>
        <authorList>
            <person name="Spang A."/>
            <person name="Saw J.H."/>
            <person name="Jorgensen S.L."/>
            <person name="Zaremba-Niedzwiedzka K."/>
            <person name="Martijn J."/>
            <person name="Lind A.E."/>
            <person name="van Eijk R."/>
            <person name="Schleper C."/>
            <person name="Guy L."/>
            <person name="Ettema T.J."/>
        </authorList>
    </citation>
    <scope>NUCLEOTIDE SEQUENCE</scope>
</reference>
<dbReference type="EMBL" id="LAZR01046178">
    <property type="protein sequence ID" value="KKK97147.1"/>
    <property type="molecule type" value="Genomic_DNA"/>
</dbReference>
<name>A0A0F8ZTF1_9ZZZZ</name>
<organism evidence="1">
    <name type="scientific">marine sediment metagenome</name>
    <dbReference type="NCBI Taxonomy" id="412755"/>
    <lineage>
        <taxon>unclassified sequences</taxon>
        <taxon>metagenomes</taxon>
        <taxon>ecological metagenomes</taxon>
    </lineage>
</organism>
<gene>
    <name evidence="1" type="ORF">LCGC14_2655690</name>
</gene>
<comment type="caution">
    <text evidence="1">The sequence shown here is derived from an EMBL/GenBank/DDBJ whole genome shotgun (WGS) entry which is preliminary data.</text>
</comment>
<proteinExistence type="predicted"/>